<keyword evidence="3" id="KW-1185">Reference proteome</keyword>
<evidence type="ECO:0000313" key="2">
    <source>
        <dbReference type="EMBL" id="SUP98246.1"/>
    </source>
</evidence>
<dbReference type="OrthoDB" id="7024771at2"/>
<name>A0A0A8VE76_YERRU</name>
<evidence type="ECO:0000313" key="1">
    <source>
        <dbReference type="EMBL" id="CEK27880.1"/>
    </source>
</evidence>
<reference evidence="1" key="1">
    <citation type="journal article" date="2015" name="Genome Announc.">
        <title>Complete Genome Sequence of Yersinia ruckeri Strain CSF007-82, Etiologic Agent of Red Mouth Disease in Salmonid Fish.</title>
        <authorList>
            <person name="Nelson M.C."/>
            <person name="LaPatra S.E."/>
            <person name="Welch T.J."/>
            <person name="Graf J."/>
        </authorList>
    </citation>
    <scope>NUCLEOTIDE SEQUENCE</scope>
    <source>
        <strain evidence="1">CSF007-82</strain>
    </source>
</reference>
<dbReference type="Proteomes" id="UP000255169">
    <property type="component" value="Unassembled WGS sequence"/>
</dbReference>
<dbReference type="EMBL" id="LN681231">
    <property type="protein sequence ID" value="CEK27880.1"/>
    <property type="molecule type" value="Genomic_DNA"/>
</dbReference>
<proteinExistence type="predicted"/>
<dbReference type="GeneID" id="66879798"/>
<dbReference type="EMBL" id="UHJG01000001">
    <property type="protein sequence ID" value="SUP98246.1"/>
    <property type="molecule type" value="Genomic_DNA"/>
</dbReference>
<organism evidence="1">
    <name type="scientific">Yersinia ruckeri</name>
    <dbReference type="NCBI Taxonomy" id="29486"/>
    <lineage>
        <taxon>Bacteria</taxon>
        <taxon>Pseudomonadati</taxon>
        <taxon>Pseudomonadota</taxon>
        <taxon>Gammaproteobacteria</taxon>
        <taxon>Enterobacterales</taxon>
        <taxon>Yersiniaceae</taxon>
        <taxon>Yersinia</taxon>
    </lineage>
</organism>
<gene>
    <name evidence="1" type="ORF">CSF007_10650</name>
    <name evidence="2" type="ORF">NCTC10476_00029</name>
</gene>
<protein>
    <submittedName>
        <fullName evidence="2">Phage-like protein</fullName>
    </submittedName>
</protein>
<reference evidence="2 3" key="2">
    <citation type="submission" date="2018-06" db="EMBL/GenBank/DDBJ databases">
        <authorList>
            <consortium name="Pathogen Informatics"/>
            <person name="Doyle S."/>
        </authorList>
    </citation>
    <scope>NUCLEOTIDE SEQUENCE [LARGE SCALE GENOMIC DNA]</scope>
    <source>
        <strain evidence="2 3">NCTC10476</strain>
    </source>
</reference>
<accession>A0A0A8VE76</accession>
<dbReference type="RefSeq" id="WP_038251456.1">
    <property type="nucleotide sequence ID" value="NZ_CABIHR010000025.1"/>
</dbReference>
<evidence type="ECO:0000313" key="3">
    <source>
        <dbReference type="Proteomes" id="UP000255169"/>
    </source>
</evidence>
<dbReference type="AlphaFoldDB" id="A0A0A8VE76"/>
<sequence>MKVTNINYTDTICTLSADEQRVAQMLGDAWNQYLQLSIEHPCERDEFCRAIHDCQRIILARPAIRGLAEKGQGYKK</sequence>